<dbReference type="Gene3D" id="6.10.250.3250">
    <property type="match status" value="1"/>
</dbReference>
<dbReference type="Pfam" id="PF00572">
    <property type="entry name" value="Ribosomal_L13"/>
    <property type="match status" value="1"/>
</dbReference>
<evidence type="ECO:0000313" key="7">
    <source>
        <dbReference type="EMBL" id="KAJ6632952.1"/>
    </source>
</evidence>
<dbReference type="InterPro" id="IPR023563">
    <property type="entry name" value="Ribosomal_uL13_CS"/>
</dbReference>
<evidence type="ECO:0000256" key="3">
    <source>
        <dbReference type="ARBA" id="ARBA00023274"/>
    </source>
</evidence>
<keyword evidence="8" id="KW-1185">Reference proteome</keyword>
<reference evidence="7" key="1">
    <citation type="submission" date="2022-07" db="EMBL/GenBank/DDBJ databases">
        <authorList>
            <person name="Trinca V."/>
            <person name="Uliana J.V.C."/>
            <person name="Torres T.T."/>
            <person name="Ward R.J."/>
            <person name="Monesi N."/>
        </authorList>
    </citation>
    <scope>NUCLEOTIDE SEQUENCE</scope>
    <source>
        <strain evidence="7">HSMRA1968</strain>
        <tissue evidence="7">Whole embryos</tissue>
    </source>
</reference>
<dbReference type="PANTHER" id="PTHR11545:SF3">
    <property type="entry name" value="LARGE RIBOSOMAL SUBUNIT PROTEIN UL13"/>
    <property type="match status" value="1"/>
</dbReference>
<dbReference type="EMBL" id="WJQU01002367">
    <property type="protein sequence ID" value="KAJ6632952.1"/>
    <property type="molecule type" value="Genomic_DNA"/>
</dbReference>
<dbReference type="PANTHER" id="PTHR11545">
    <property type="entry name" value="RIBOSOMAL PROTEIN L13"/>
    <property type="match status" value="1"/>
</dbReference>
<evidence type="ECO:0000256" key="5">
    <source>
        <dbReference type="ARBA" id="ARBA00035367"/>
    </source>
</evidence>
<dbReference type="InterPro" id="IPR005755">
    <property type="entry name" value="Ribosomal_uL13_euk/arc"/>
</dbReference>
<dbReference type="Proteomes" id="UP001151699">
    <property type="component" value="Unassembled WGS sequence"/>
</dbReference>
<dbReference type="AlphaFoldDB" id="A0A9Q0MK38"/>
<dbReference type="CDD" id="cd00392">
    <property type="entry name" value="Ribosomal_L13"/>
    <property type="match status" value="1"/>
</dbReference>
<dbReference type="GO" id="GO:0006412">
    <property type="term" value="P:translation"/>
    <property type="evidence" value="ECO:0007669"/>
    <property type="project" value="InterPro"/>
</dbReference>
<evidence type="ECO:0000313" key="8">
    <source>
        <dbReference type="Proteomes" id="UP001151699"/>
    </source>
</evidence>
<dbReference type="NCBIfam" id="TIGR01077">
    <property type="entry name" value="L13_A_E"/>
    <property type="match status" value="1"/>
</dbReference>
<keyword evidence="3 6" id="KW-0687">Ribonucleoprotein</keyword>
<dbReference type="GO" id="GO:0003735">
    <property type="term" value="F:structural constituent of ribosome"/>
    <property type="evidence" value="ECO:0007669"/>
    <property type="project" value="InterPro"/>
</dbReference>
<evidence type="ECO:0000256" key="4">
    <source>
        <dbReference type="ARBA" id="ARBA00035201"/>
    </source>
</evidence>
<evidence type="ECO:0000256" key="2">
    <source>
        <dbReference type="ARBA" id="ARBA00022980"/>
    </source>
</evidence>
<dbReference type="OrthoDB" id="1882297at2759"/>
<dbReference type="HAMAP" id="MF_01366">
    <property type="entry name" value="Ribosomal_uL13"/>
    <property type="match status" value="1"/>
</dbReference>
<protein>
    <recommendedName>
        <fullName evidence="4">Large ribosomal subunit protein uL13</fullName>
    </recommendedName>
    <alternativeName>
        <fullName evidence="5">60S ribosomal protein L13a</fullName>
    </alternativeName>
</protein>
<sequence length="204" mass="23461">MSGLTNKAVVIDGRGHLVGRLASVVAKRLLQGGKIVVVRCEELNLSGHFYRNKIKYLNYLRKRCNVNPARGPFHFRAPCRVFFKAVRGMIPHKTKRGQAALKRLRVFDGIPPNYEKKRRVCVPSAMRVLSLRSGRKFCQVGRISHEVGWHYKDVVQNLERKRKAKLRVHLKQMKVNNKLTQQARQNIEKAAAPFTSIIKSYGYQ</sequence>
<dbReference type="SUPFAM" id="SSF52161">
    <property type="entry name" value="Ribosomal protein L13"/>
    <property type="match status" value="1"/>
</dbReference>
<evidence type="ECO:0000256" key="6">
    <source>
        <dbReference type="RuleBase" id="RU003877"/>
    </source>
</evidence>
<name>A0A9Q0MK38_9DIPT</name>
<evidence type="ECO:0000256" key="1">
    <source>
        <dbReference type="ARBA" id="ARBA00006227"/>
    </source>
</evidence>
<dbReference type="GO" id="GO:0003729">
    <property type="term" value="F:mRNA binding"/>
    <property type="evidence" value="ECO:0007669"/>
    <property type="project" value="TreeGrafter"/>
</dbReference>
<dbReference type="GO" id="GO:0017148">
    <property type="term" value="P:negative regulation of translation"/>
    <property type="evidence" value="ECO:0007669"/>
    <property type="project" value="TreeGrafter"/>
</dbReference>
<dbReference type="Gene3D" id="3.90.1180.10">
    <property type="entry name" value="Ribosomal protein L13"/>
    <property type="match status" value="1"/>
</dbReference>
<accession>A0A9Q0MK38</accession>
<proteinExistence type="inferred from homology"/>
<gene>
    <name evidence="7" type="primary">RpL13A</name>
    <name evidence="7" type="ORF">Bhyg_16471</name>
</gene>
<dbReference type="InterPro" id="IPR005822">
    <property type="entry name" value="Ribosomal_uL13"/>
</dbReference>
<dbReference type="PROSITE" id="PS00783">
    <property type="entry name" value="RIBOSOMAL_L13"/>
    <property type="match status" value="1"/>
</dbReference>
<organism evidence="7 8">
    <name type="scientific">Pseudolycoriella hygida</name>
    <dbReference type="NCBI Taxonomy" id="35572"/>
    <lineage>
        <taxon>Eukaryota</taxon>
        <taxon>Metazoa</taxon>
        <taxon>Ecdysozoa</taxon>
        <taxon>Arthropoda</taxon>
        <taxon>Hexapoda</taxon>
        <taxon>Insecta</taxon>
        <taxon>Pterygota</taxon>
        <taxon>Neoptera</taxon>
        <taxon>Endopterygota</taxon>
        <taxon>Diptera</taxon>
        <taxon>Nematocera</taxon>
        <taxon>Sciaroidea</taxon>
        <taxon>Sciaridae</taxon>
        <taxon>Pseudolycoriella</taxon>
    </lineage>
</organism>
<dbReference type="InterPro" id="IPR036899">
    <property type="entry name" value="Ribosomal_uL13_sf"/>
</dbReference>
<dbReference type="GO" id="GO:0022625">
    <property type="term" value="C:cytosolic large ribosomal subunit"/>
    <property type="evidence" value="ECO:0007669"/>
    <property type="project" value="TreeGrafter"/>
</dbReference>
<comment type="similarity">
    <text evidence="1 6">Belongs to the universal ribosomal protein uL13 family.</text>
</comment>
<comment type="caution">
    <text evidence="7">The sequence shown here is derived from an EMBL/GenBank/DDBJ whole genome shotgun (WGS) entry which is preliminary data.</text>
</comment>
<keyword evidence="2 6" id="KW-0689">Ribosomal protein</keyword>
<dbReference type="FunFam" id="3.90.1180.10:FF:000002">
    <property type="entry name" value="60S ribosomal protein L16"/>
    <property type="match status" value="1"/>
</dbReference>
<dbReference type="FunFam" id="6.10.250.3250:FF:000001">
    <property type="entry name" value="60S ribosomal protein L13a"/>
    <property type="match status" value="1"/>
</dbReference>